<dbReference type="AlphaFoldDB" id="A0A645CR33"/>
<proteinExistence type="predicted"/>
<sequence length="53" mass="6093">MDVTVLLLSLSYIPVQKIVFSLITVLISSNLIEFIKTVDYKTMWCTIKEKLNS</sequence>
<organism evidence="2">
    <name type="scientific">bioreactor metagenome</name>
    <dbReference type="NCBI Taxonomy" id="1076179"/>
    <lineage>
        <taxon>unclassified sequences</taxon>
        <taxon>metagenomes</taxon>
        <taxon>ecological metagenomes</taxon>
    </lineage>
</organism>
<dbReference type="EMBL" id="VSSQ01029293">
    <property type="protein sequence ID" value="MPM79367.1"/>
    <property type="molecule type" value="Genomic_DNA"/>
</dbReference>
<accession>A0A645CR33</accession>
<feature type="transmembrane region" description="Helical" evidence="1">
    <location>
        <begin position="6"/>
        <end position="27"/>
    </location>
</feature>
<keyword evidence="1" id="KW-0812">Transmembrane</keyword>
<name>A0A645CR33_9ZZZZ</name>
<evidence type="ECO:0000313" key="2">
    <source>
        <dbReference type="EMBL" id="MPM79367.1"/>
    </source>
</evidence>
<gene>
    <name evidence="2" type="ORF">SDC9_126400</name>
</gene>
<keyword evidence="1" id="KW-0472">Membrane</keyword>
<protein>
    <submittedName>
        <fullName evidence="2">Uncharacterized protein</fullName>
    </submittedName>
</protein>
<reference evidence="2" key="1">
    <citation type="submission" date="2019-08" db="EMBL/GenBank/DDBJ databases">
        <authorList>
            <person name="Kucharzyk K."/>
            <person name="Murdoch R.W."/>
            <person name="Higgins S."/>
            <person name="Loffler F."/>
        </authorList>
    </citation>
    <scope>NUCLEOTIDE SEQUENCE</scope>
</reference>
<evidence type="ECO:0000256" key="1">
    <source>
        <dbReference type="SAM" id="Phobius"/>
    </source>
</evidence>
<comment type="caution">
    <text evidence="2">The sequence shown here is derived from an EMBL/GenBank/DDBJ whole genome shotgun (WGS) entry which is preliminary data.</text>
</comment>
<keyword evidence="1" id="KW-1133">Transmembrane helix</keyword>